<evidence type="ECO:0000313" key="3">
    <source>
        <dbReference type="EMBL" id="KAF2873814.1"/>
    </source>
</evidence>
<feature type="compositionally biased region" description="Basic residues" evidence="1">
    <location>
        <begin position="1"/>
        <end position="12"/>
    </location>
</feature>
<dbReference type="AlphaFoldDB" id="A0A7C8I973"/>
<dbReference type="OrthoDB" id="5397846at2759"/>
<feature type="compositionally biased region" description="Acidic residues" evidence="1">
    <location>
        <begin position="21"/>
        <end position="32"/>
    </location>
</feature>
<protein>
    <recommendedName>
        <fullName evidence="2">DUF7730 domain-containing protein</fullName>
    </recommendedName>
</protein>
<feature type="domain" description="DUF7730" evidence="2">
    <location>
        <begin position="58"/>
        <end position="169"/>
    </location>
</feature>
<feature type="compositionally biased region" description="Basic residues" evidence="1">
    <location>
        <begin position="39"/>
        <end position="51"/>
    </location>
</feature>
<dbReference type="Pfam" id="PF24864">
    <property type="entry name" value="DUF7730"/>
    <property type="match status" value="1"/>
</dbReference>
<dbReference type="PANTHER" id="PTHR42085:SF8">
    <property type="entry name" value="F-BOX DOMAIN-CONTAINING PROTEIN"/>
    <property type="match status" value="1"/>
</dbReference>
<organism evidence="3 4">
    <name type="scientific">Massariosphaeria phaeospora</name>
    <dbReference type="NCBI Taxonomy" id="100035"/>
    <lineage>
        <taxon>Eukaryota</taxon>
        <taxon>Fungi</taxon>
        <taxon>Dikarya</taxon>
        <taxon>Ascomycota</taxon>
        <taxon>Pezizomycotina</taxon>
        <taxon>Dothideomycetes</taxon>
        <taxon>Pleosporomycetidae</taxon>
        <taxon>Pleosporales</taxon>
        <taxon>Pleosporales incertae sedis</taxon>
        <taxon>Massariosphaeria</taxon>
    </lineage>
</organism>
<name>A0A7C8I973_9PLEO</name>
<comment type="caution">
    <text evidence="3">The sequence shown here is derived from an EMBL/GenBank/DDBJ whole genome shotgun (WGS) entry which is preliminary data.</text>
</comment>
<feature type="region of interest" description="Disordered" evidence="1">
    <location>
        <begin position="1"/>
        <end position="51"/>
    </location>
</feature>
<accession>A0A7C8I973</accession>
<evidence type="ECO:0000259" key="2">
    <source>
        <dbReference type="Pfam" id="PF24864"/>
    </source>
</evidence>
<dbReference type="InterPro" id="IPR056632">
    <property type="entry name" value="DUF7730"/>
</dbReference>
<evidence type="ECO:0000313" key="4">
    <source>
        <dbReference type="Proteomes" id="UP000481861"/>
    </source>
</evidence>
<sequence>MSQNRCSKRKRNQVSYYEGVSDGEDSEVDSQDVMEYSAPKKRAPRPPRPLPKRKLFPFLELPAEIRNAIYGYCLVDASGIHLAATTKKYRRTVERTTDPSLDYSSVSDEGPEQLYPQTLVPSLLAVNKQIHQEGRDILYSNEFRLQDPLTMHSFLVDIGPRAATYLKHVTLVHWGPANRSMHKGYNHSSFAMLALATNLNKFRVEGTITWGNEGKQVARQMYRDGFPWLEAVGAAKGRLDAAVDVIELCEGNFSRNTSQASRTTHLEKNLGAFRAELRKLLHDRMEAVRAKPGRPQKKASEKA</sequence>
<proteinExistence type="predicted"/>
<dbReference type="Proteomes" id="UP000481861">
    <property type="component" value="Unassembled WGS sequence"/>
</dbReference>
<keyword evidence="4" id="KW-1185">Reference proteome</keyword>
<dbReference type="InterPro" id="IPR038883">
    <property type="entry name" value="AN11006-like"/>
</dbReference>
<dbReference type="PANTHER" id="PTHR42085">
    <property type="entry name" value="F-BOX DOMAIN-CONTAINING PROTEIN"/>
    <property type="match status" value="1"/>
</dbReference>
<evidence type="ECO:0000256" key="1">
    <source>
        <dbReference type="SAM" id="MobiDB-lite"/>
    </source>
</evidence>
<reference evidence="3 4" key="1">
    <citation type="submission" date="2020-01" db="EMBL/GenBank/DDBJ databases">
        <authorList>
            <consortium name="DOE Joint Genome Institute"/>
            <person name="Haridas S."/>
            <person name="Albert R."/>
            <person name="Binder M."/>
            <person name="Bloem J."/>
            <person name="Labutti K."/>
            <person name="Salamov A."/>
            <person name="Andreopoulos B."/>
            <person name="Baker S.E."/>
            <person name="Barry K."/>
            <person name="Bills G."/>
            <person name="Bluhm B.H."/>
            <person name="Cannon C."/>
            <person name="Castanera R."/>
            <person name="Culley D.E."/>
            <person name="Daum C."/>
            <person name="Ezra D."/>
            <person name="Gonzalez J.B."/>
            <person name="Henrissat B."/>
            <person name="Kuo A."/>
            <person name="Liang C."/>
            <person name="Lipzen A."/>
            <person name="Lutzoni F."/>
            <person name="Magnuson J."/>
            <person name="Mondo S."/>
            <person name="Nolan M."/>
            <person name="Ohm R."/>
            <person name="Pangilinan J."/>
            <person name="Park H.-J.H."/>
            <person name="Ramirez L."/>
            <person name="Alfaro M."/>
            <person name="Sun H."/>
            <person name="Tritt A."/>
            <person name="Yoshinaga Y."/>
            <person name="Zwiers L.-H.L."/>
            <person name="Turgeon B.G."/>
            <person name="Goodwin S.B."/>
            <person name="Spatafora J.W."/>
            <person name="Crous P.W."/>
            <person name="Grigoriev I.V."/>
        </authorList>
    </citation>
    <scope>NUCLEOTIDE SEQUENCE [LARGE SCALE GENOMIC DNA]</scope>
    <source>
        <strain evidence="3 4">CBS 611.86</strain>
    </source>
</reference>
<dbReference type="EMBL" id="JAADJZ010000007">
    <property type="protein sequence ID" value="KAF2873814.1"/>
    <property type="molecule type" value="Genomic_DNA"/>
</dbReference>
<gene>
    <name evidence="3" type="ORF">BDV95DRAFT_567806</name>
</gene>